<proteinExistence type="predicted"/>
<evidence type="ECO:0000259" key="6">
    <source>
        <dbReference type="PROSITE" id="PS50011"/>
    </source>
</evidence>
<gene>
    <name evidence="7" type="ORF">R5W23_001770</name>
</gene>
<evidence type="ECO:0000313" key="8">
    <source>
        <dbReference type="Proteomes" id="UP001272242"/>
    </source>
</evidence>
<dbReference type="PROSITE" id="PS00108">
    <property type="entry name" value="PROTEIN_KINASE_ST"/>
    <property type="match status" value="1"/>
</dbReference>
<keyword evidence="7" id="KW-0723">Serine/threonine-protein kinase</keyword>
<sequence length="626" mass="68706">MPIPLTAGTETGAPEPLASLPAPDSPPPPVNAGEDTTDPTAPIDVNRGPGNTPQLPQIPGYVMERFVASGSTGVVFRARHLATDRLVALKLISPRGAGDEIAHERFLREIRTLARIKHPNVVPVYDAGNWHGFPYCTMQFVAQGTLGQHLERFRRDQRGAVGLLVKVARGVQALHDQGIIHRDLKPLNILIGPDDEPLVADFGLAKCLGDESDLTLTALPLGTRMYMAPEQTLGRRQDYKAPCDVWALGVTLYEVLTGHRPFADDGHHDVYHVIRTAQPVPPAALSADVPAALQAIVLKCLAKRPEDRYPTAAELADDLDRWLRDEPVRALLESQAKESSRQATLPQKPLPRWRSRRALTAAAVALVAVTMTAALLLQKPPQNAAPREPTFAERIAAGGPVALTDDTGLPLIEPVNEPEHALMRDTIDGYVKFSHTGTGMANILDQKLPADYRVEALIGTTFNNTVNARAGIYVGRRLWEDLPFKHESFFTATIGPESVKAERRLVSTFEKYWWARHENGGVSHHLRATKPWHPENKNETLRFAPVRIDVRGDTLEVSVDGHPVRSLTAETIARDVNSTVQIQHLKGRLPEYTCEAPYLGNGIGIFCHSCECVVRNLTVTKLAPNP</sequence>
<dbReference type="PROSITE" id="PS50011">
    <property type="entry name" value="PROTEIN_KINASE_DOM"/>
    <property type="match status" value="1"/>
</dbReference>
<dbReference type="Gene3D" id="3.30.200.20">
    <property type="entry name" value="Phosphorylase Kinase, domain 1"/>
    <property type="match status" value="1"/>
</dbReference>
<evidence type="ECO:0000313" key="7">
    <source>
        <dbReference type="EMBL" id="MDY3560535.1"/>
    </source>
</evidence>
<dbReference type="Pfam" id="PF00069">
    <property type="entry name" value="Pkinase"/>
    <property type="match status" value="1"/>
</dbReference>
<evidence type="ECO:0000256" key="1">
    <source>
        <dbReference type="ARBA" id="ARBA00022679"/>
    </source>
</evidence>
<name>A0ABU5F1C6_9BACT</name>
<comment type="caution">
    <text evidence="7">The sequence shown here is derived from an EMBL/GenBank/DDBJ whole genome shotgun (WGS) entry which is preliminary data.</text>
</comment>
<dbReference type="SMART" id="SM00220">
    <property type="entry name" value="S_TKc"/>
    <property type="match status" value="1"/>
</dbReference>
<reference evidence="8" key="1">
    <citation type="journal article" date="2023" name="Mar. Drugs">
        <title>Gemmata algarum, a Novel Planctomycete Isolated from an Algal Mat, Displays Antimicrobial Activity.</title>
        <authorList>
            <person name="Kumar G."/>
            <person name="Kallscheuer N."/>
            <person name="Kashif M."/>
            <person name="Ahamad S."/>
            <person name="Jagadeeshwari U."/>
            <person name="Pannikurungottu S."/>
            <person name="Haufschild T."/>
            <person name="Kabuu M."/>
            <person name="Sasikala C."/>
            <person name="Jogler C."/>
            <person name="Ramana C."/>
        </authorList>
    </citation>
    <scope>NUCLEOTIDE SEQUENCE [LARGE SCALE GENOMIC DNA]</scope>
    <source>
        <strain evidence="8">JC673</strain>
    </source>
</reference>
<feature type="region of interest" description="Disordered" evidence="5">
    <location>
        <begin position="1"/>
        <end position="53"/>
    </location>
</feature>
<protein>
    <submittedName>
        <fullName evidence="7">Serine/threonine protein kinase</fullName>
    </submittedName>
</protein>
<dbReference type="Gene3D" id="1.10.510.10">
    <property type="entry name" value="Transferase(Phosphotransferase) domain 1"/>
    <property type="match status" value="1"/>
</dbReference>
<accession>A0ABU5F1C6</accession>
<dbReference type="CDD" id="cd14014">
    <property type="entry name" value="STKc_PknB_like"/>
    <property type="match status" value="1"/>
</dbReference>
<keyword evidence="1" id="KW-0808">Transferase</keyword>
<evidence type="ECO:0000256" key="3">
    <source>
        <dbReference type="ARBA" id="ARBA00022777"/>
    </source>
</evidence>
<dbReference type="PANTHER" id="PTHR43289:SF6">
    <property type="entry name" value="SERINE_THREONINE-PROTEIN KINASE NEKL-3"/>
    <property type="match status" value="1"/>
</dbReference>
<dbReference type="PANTHER" id="PTHR43289">
    <property type="entry name" value="MITOGEN-ACTIVATED PROTEIN KINASE KINASE KINASE 20-RELATED"/>
    <property type="match status" value="1"/>
</dbReference>
<dbReference type="Proteomes" id="UP001272242">
    <property type="component" value="Unassembled WGS sequence"/>
</dbReference>
<dbReference type="GO" id="GO:0004674">
    <property type="term" value="F:protein serine/threonine kinase activity"/>
    <property type="evidence" value="ECO:0007669"/>
    <property type="project" value="UniProtKB-KW"/>
</dbReference>
<evidence type="ECO:0000256" key="4">
    <source>
        <dbReference type="ARBA" id="ARBA00022840"/>
    </source>
</evidence>
<dbReference type="EMBL" id="JAXBLV010000179">
    <property type="protein sequence ID" value="MDY3560535.1"/>
    <property type="molecule type" value="Genomic_DNA"/>
</dbReference>
<keyword evidence="4" id="KW-0067">ATP-binding</keyword>
<keyword evidence="2" id="KW-0547">Nucleotide-binding</keyword>
<feature type="compositionally biased region" description="Low complexity" evidence="5">
    <location>
        <begin position="13"/>
        <end position="22"/>
    </location>
</feature>
<dbReference type="InterPro" id="IPR011009">
    <property type="entry name" value="Kinase-like_dom_sf"/>
</dbReference>
<evidence type="ECO:0000256" key="2">
    <source>
        <dbReference type="ARBA" id="ARBA00022741"/>
    </source>
</evidence>
<feature type="domain" description="Protein kinase" evidence="6">
    <location>
        <begin position="61"/>
        <end position="323"/>
    </location>
</feature>
<dbReference type="SUPFAM" id="SSF56112">
    <property type="entry name" value="Protein kinase-like (PK-like)"/>
    <property type="match status" value="1"/>
</dbReference>
<organism evidence="7 8">
    <name type="scientific">Gemmata algarum</name>
    <dbReference type="NCBI Taxonomy" id="2975278"/>
    <lineage>
        <taxon>Bacteria</taxon>
        <taxon>Pseudomonadati</taxon>
        <taxon>Planctomycetota</taxon>
        <taxon>Planctomycetia</taxon>
        <taxon>Gemmatales</taxon>
        <taxon>Gemmataceae</taxon>
        <taxon>Gemmata</taxon>
    </lineage>
</organism>
<evidence type="ECO:0000256" key="5">
    <source>
        <dbReference type="SAM" id="MobiDB-lite"/>
    </source>
</evidence>
<dbReference type="InterPro" id="IPR008271">
    <property type="entry name" value="Ser/Thr_kinase_AS"/>
</dbReference>
<keyword evidence="3 7" id="KW-0418">Kinase</keyword>
<dbReference type="InterPro" id="IPR000719">
    <property type="entry name" value="Prot_kinase_dom"/>
</dbReference>
<keyword evidence="8" id="KW-1185">Reference proteome</keyword>